<dbReference type="CDD" id="cd00118">
    <property type="entry name" value="LysM"/>
    <property type="match status" value="1"/>
</dbReference>
<dbReference type="Proteomes" id="UP001595758">
    <property type="component" value="Unassembled WGS sequence"/>
</dbReference>
<evidence type="ECO:0000259" key="2">
    <source>
        <dbReference type="PROSITE" id="PS51782"/>
    </source>
</evidence>
<feature type="domain" description="LysM" evidence="2">
    <location>
        <begin position="45"/>
        <end position="89"/>
    </location>
</feature>
<dbReference type="PROSITE" id="PS51257">
    <property type="entry name" value="PROKAR_LIPOPROTEIN"/>
    <property type="match status" value="1"/>
</dbReference>
<dbReference type="Gene3D" id="2.70.70.10">
    <property type="entry name" value="Glucose Permease (Domain IIA)"/>
    <property type="match status" value="1"/>
</dbReference>
<name>A0ABV8CH05_9GAMM</name>
<comment type="similarity">
    <text evidence="1">Belongs to the E.coli NlpD/Haemophilus LppB family.</text>
</comment>
<dbReference type="PROSITE" id="PS51782">
    <property type="entry name" value="LYSM"/>
    <property type="match status" value="1"/>
</dbReference>
<dbReference type="InterPro" id="IPR016047">
    <property type="entry name" value="M23ase_b-sheet_dom"/>
</dbReference>
<dbReference type="EMBL" id="JBHSAB010000023">
    <property type="protein sequence ID" value="MFC3909401.1"/>
    <property type="molecule type" value="Genomic_DNA"/>
</dbReference>
<dbReference type="CDD" id="cd12797">
    <property type="entry name" value="M23_peptidase"/>
    <property type="match status" value="1"/>
</dbReference>
<dbReference type="Gene3D" id="3.10.350.10">
    <property type="entry name" value="LysM domain"/>
    <property type="match status" value="1"/>
</dbReference>
<organism evidence="3 4">
    <name type="scientific">Legionella dresdenensis</name>
    <dbReference type="NCBI Taxonomy" id="450200"/>
    <lineage>
        <taxon>Bacteria</taxon>
        <taxon>Pseudomonadati</taxon>
        <taxon>Pseudomonadota</taxon>
        <taxon>Gammaproteobacteria</taxon>
        <taxon>Legionellales</taxon>
        <taxon>Legionellaceae</taxon>
        <taxon>Legionella</taxon>
    </lineage>
</organism>
<dbReference type="PANTHER" id="PTHR21666">
    <property type="entry name" value="PEPTIDASE-RELATED"/>
    <property type="match status" value="1"/>
</dbReference>
<dbReference type="Pfam" id="PF01476">
    <property type="entry name" value="LysM"/>
    <property type="match status" value="1"/>
</dbReference>
<accession>A0ABV8CH05</accession>
<proteinExistence type="inferred from homology"/>
<sequence>MANLKTLIKGIIPGLILVLLAACGERTDLAPVVELKWQPQDSHRNTHIVRRDETLYSIAFRYDRDFRQLAAYNRIRFPYQLRVGQIIHLPYANAARSPANKAKNAYRIPARPAVNRQKTHIRQYHAAQGKLGGKWLWPARGRIVSGFIPEQGKKGIDIAGRKGEAVRASAAGIVAYAGNGLAGYGNLIIIKHDGQYLTAYGNNARNLVREGQKVKAGEIIAEMGIIDRKFLGVHFEIRKSGQPVNPLAYLRKE</sequence>
<protein>
    <submittedName>
        <fullName evidence="3">Peptidoglycan DD-metalloendopeptidase family protein</fullName>
    </submittedName>
</protein>
<dbReference type="Pfam" id="PF01551">
    <property type="entry name" value="Peptidase_M23"/>
    <property type="match status" value="1"/>
</dbReference>
<dbReference type="InterPro" id="IPR018392">
    <property type="entry name" value="LysM"/>
</dbReference>
<dbReference type="InterPro" id="IPR050570">
    <property type="entry name" value="Cell_wall_metabolism_enzyme"/>
</dbReference>
<dbReference type="SUPFAM" id="SSF51261">
    <property type="entry name" value="Duplicated hybrid motif"/>
    <property type="match status" value="1"/>
</dbReference>
<reference evidence="4" key="1">
    <citation type="journal article" date="2019" name="Int. J. Syst. Evol. Microbiol.">
        <title>The Global Catalogue of Microorganisms (GCM) 10K type strain sequencing project: providing services to taxonomists for standard genome sequencing and annotation.</title>
        <authorList>
            <consortium name="The Broad Institute Genomics Platform"/>
            <consortium name="The Broad Institute Genome Sequencing Center for Infectious Disease"/>
            <person name="Wu L."/>
            <person name="Ma J."/>
        </authorList>
    </citation>
    <scope>NUCLEOTIDE SEQUENCE [LARGE SCALE GENOMIC DNA]</scope>
    <source>
        <strain evidence="4">CCUG 59858</strain>
    </source>
</reference>
<comment type="caution">
    <text evidence="3">The sequence shown here is derived from an EMBL/GenBank/DDBJ whole genome shotgun (WGS) entry which is preliminary data.</text>
</comment>
<gene>
    <name evidence="3" type="ORF">ACFORL_09990</name>
</gene>
<dbReference type="SMART" id="SM00257">
    <property type="entry name" value="LysM"/>
    <property type="match status" value="1"/>
</dbReference>
<dbReference type="InterPro" id="IPR011055">
    <property type="entry name" value="Dup_hybrid_motif"/>
</dbReference>
<evidence type="ECO:0000313" key="4">
    <source>
        <dbReference type="Proteomes" id="UP001595758"/>
    </source>
</evidence>
<dbReference type="RefSeq" id="WP_382343585.1">
    <property type="nucleotide sequence ID" value="NZ_JBHSAB010000023.1"/>
</dbReference>
<evidence type="ECO:0000313" key="3">
    <source>
        <dbReference type="EMBL" id="MFC3909401.1"/>
    </source>
</evidence>
<evidence type="ECO:0000256" key="1">
    <source>
        <dbReference type="ARBA" id="ARBA00038420"/>
    </source>
</evidence>
<keyword evidence="4" id="KW-1185">Reference proteome</keyword>
<dbReference type="InterPro" id="IPR036779">
    <property type="entry name" value="LysM_dom_sf"/>
</dbReference>
<dbReference type="PANTHER" id="PTHR21666:SF263">
    <property type="entry name" value="MUREIN HYDROLASE ACTIVATOR NLPD"/>
    <property type="match status" value="1"/>
</dbReference>